<dbReference type="RefSeq" id="WP_258786531.1">
    <property type="nucleotide sequence ID" value="NZ_JANUGQ010000005.1"/>
</dbReference>
<sequence>MTTARHLLTIDQLRSRPFPGRRGRSGAVESGPGFHLAELAAGEAFHEDGGAGRAAAEEQYDAEREALALLLAGRWGPPQRFGLWSLRRRALAGEEIPEPWAGLAHTVPDLYLWRVGERWLALGVAQWGPELAFQLLAAVTTTDPP</sequence>
<evidence type="ECO:0000313" key="1">
    <source>
        <dbReference type="EMBL" id="MCS0635653.1"/>
    </source>
</evidence>
<name>A0ABT2CE18_9ACTN</name>
<protein>
    <submittedName>
        <fullName evidence="1">Uncharacterized protein</fullName>
    </submittedName>
</protein>
<keyword evidence="2" id="KW-1185">Reference proteome</keyword>
<comment type="caution">
    <text evidence="1">The sequence shown here is derived from an EMBL/GenBank/DDBJ whole genome shotgun (WGS) entry which is preliminary data.</text>
</comment>
<evidence type="ECO:0000313" key="2">
    <source>
        <dbReference type="Proteomes" id="UP001431313"/>
    </source>
</evidence>
<accession>A0ABT2CE18</accession>
<gene>
    <name evidence="1" type="ORF">NX801_08245</name>
</gene>
<proteinExistence type="predicted"/>
<dbReference type="Proteomes" id="UP001431313">
    <property type="component" value="Unassembled WGS sequence"/>
</dbReference>
<dbReference type="EMBL" id="JANUGQ010000005">
    <property type="protein sequence ID" value="MCS0635653.1"/>
    <property type="molecule type" value="Genomic_DNA"/>
</dbReference>
<organism evidence="1 2">
    <name type="scientific">Streptomyces pyxinae</name>
    <dbReference type="NCBI Taxonomy" id="2970734"/>
    <lineage>
        <taxon>Bacteria</taxon>
        <taxon>Bacillati</taxon>
        <taxon>Actinomycetota</taxon>
        <taxon>Actinomycetes</taxon>
        <taxon>Kitasatosporales</taxon>
        <taxon>Streptomycetaceae</taxon>
        <taxon>Streptomyces</taxon>
    </lineage>
</organism>
<reference evidence="1" key="1">
    <citation type="submission" date="2022-08" db="EMBL/GenBank/DDBJ databases">
        <authorList>
            <person name="Somphong A."/>
            <person name="Phongsopitanun W."/>
        </authorList>
    </citation>
    <scope>NUCLEOTIDE SEQUENCE</scope>
    <source>
        <strain evidence="1">LP05-1</strain>
    </source>
</reference>